<dbReference type="PANTHER" id="PTHR43415">
    <property type="entry name" value="SPERMIDINE N(1)-ACETYLTRANSFERASE"/>
    <property type="match status" value="1"/>
</dbReference>
<organism evidence="2 3">
    <name type="scientific">Micrococcus cohnii</name>
    <dbReference type="NCBI Taxonomy" id="993416"/>
    <lineage>
        <taxon>Bacteria</taxon>
        <taxon>Bacillati</taxon>
        <taxon>Actinomycetota</taxon>
        <taxon>Actinomycetes</taxon>
        <taxon>Micrococcales</taxon>
        <taxon>Micrococcaceae</taxon>
        <taxon>Micrococcus</taxon>
    </lineage>
</organism>
<dbReference type="InterPro" id="IPR000182">
    <property type="entry name" value="GNAT_dom"/>
</dbReference>
<proteinExistence type="predicted"/>
<name>A0A7W7GPW5_9MICC</name>
<comment type="caution">
    <text evidence="2">The sequence shown here is derived from an EMBL/GenBank/DDBJ whole genome shotgun (WGS) entry which is preliminary data.</text>
</comment>
<keyword evidence="2" id="KW-0808">Transferase</keyword>
<sequence>MTRQAAADGARRGVEASDLPAEITQEQAQAVIDADLKTGRTPRIGFYEVPVLREGGLTLVPATGEHAEVLRTLMHDRDVMLLTGSIQNSARADRLANGEEEKEIAPAQLEEIYEDWSIAEDRAVWVIQERGRVVGEILLLDLDHKNLACGMRLWIAGETDRGLGPRAIELALAHAFDTVGLHRVALEVYDHNPRAKHVYEKLGFVLEGTLRDSLRLDEGWVDLHMMSMLRPEWEARRDR</sequence>
<feature type="domain" description="N-acetyltransferase" evidence="1">
    <location>
        <begin position="84"/>
        <end position="230"/>
    </location>
</feature>
<dbReference type="AlphaFoldDB" id="A0A7W7GPW5"/>
<gene>
    <name evidence="2" type="ORF">HDA30_001623</name>
</gene>
<dbReference type="InterPro" id="IPR016181">
    <property type="entry name" value="Acyl_CoA_acyltransferase"/>
</dbReference>
<dbReference type="Pfam" id="PF13302">
    <property type="entry name" value="Acetyltransf_3"/>
    <property type="match status" value="1"/>
</dbReference>
<evidence type="ECO:0000313" key="2">
    <source>
        <dbReference type="EMBL" id="MBB4736115.1"/>
    </source>
</evidence>
<dbReference type="GO" id="GO:0016747">
    <property type="term" value="F:acyltransferase activity, transferring groups other than amino-acyl groups"/>
    <property type="evidence" value="ECO:0007669"/>
    <property type="project" value="InterPro"/>
</dbReference>
<dbReference type="PANTHER" id="PTHR43415:SF3">
    <property type="entry name" value="GNAT-FAMILY ACETYLTRANSFERASE"/>
    <property type="match status" value="1"/>
</dbReference>
<dbReference type="Proteomes" id="UP000540191">
    <property type="component" value="Unassembled WGS sequence"/>
</dbReference>
<dbReference type="RefSeq" id="WP_184241743.1">
    <property type="nucleotide sequence ID" value="NZ_JACHNA010000001.1"/>
</dbReference>
<protein>
    <submittedName>
        <fullName evidence="2">RimJ/RimL family protein N-acetyltransferase</fullName>
    </submittedName>
</protein>
<dbReference type="SUPFAM" id="SSF55729">
    <property type="entry name" value="Acyl-CoA N-acyltransferases (Nat)"/>
    <property type="match status" value="1"/>
</dbReference>
<accession>A0A7W7GPW5</accession>
<reference evidence="2 3" key="1">
    <citation type="submission" date="2020-08" db="EMBL/GenBank/DDBJ databases">
        <title>Sequencing the genomes of 1000 actinobacteria strains.</title>
        <authorList>
            <person name="Klenk H.-P."/>
        </authorList>
    </citation>
    <scope>NUCLEOTIDE SEQUENCE [LARGE SCALE GENOMIC DNA]</scope>
    <source>
        <strain evidence="2 3">DSM 23974</strain>
    </source>
</reference>
<keyword evidence="3" id="KW-1185">Reference proteome</keyword>
<evidence type="ECO:0000259" key="1">
    <source>
        <dbReference type="PROSITE" id="PS51186"/>
    </source>
</evidence>
<dbReference type="EMBL" id="JACHNA010000001">
    <property type="protein sequence ID" value="MBB4736115.1"/>
    <property type="molecule type" value="Genomic_DNA"/>
</dbReference>
<dbReference type="Gene3D" id="3.40.630.30">
    <property type="match status" value="1"/>
</dbReference>
<dbReference type="PROSITE" id="PS51186">
    <property type="entry name" value="GNAT"/>
    <property type="match status" value="1"/>
</dbReference>
<evidence type="ECO:0000313" key="3">
    <source>
        <dbReference type="Proteomes" id="UP000540191"/>
    </source>
</evidence>